<dbReference type="AlphaFoldDB" id="A0A6I9MIS2"/>
<gene>
    <name evidence="3" type="primary">LOC104941033</name>
</gene>
<dbReference type="Proteomes" id="UP000504611">
    <property type="component" value="Unplaced"/>
</dbReference>
<feature type="region of interest" description="Disordered" evidence="1">
    <location>
        <begin position="187"/>
        <end position="236"/>
    </location>
</feature>
<evidence type="ECO:0000313" key="2">
    <source>
        <dbReference type="Proteomes" id="UP000504611"/>
    </source>
</evidence>
<proteinExistence type="predicted"/>
<name>A0A6I9MIS2_9TELE</name>
<evidence type="ECO:0000313" key="3">
    <source>
        <dbReference type="RefSeq" id="XP_010764372.1"/>
    </source>
</evidence>
<dbReference type="KEGG" id="ncc:104941033"/>
<feature type="compositionally biased region" description="Polar residues" evidence="1">
    <location>
        <begin position="90"/>
        <end position="103"/>
    </location>
</feature>
<feature type="compositionally biased region" description="Polar residues" evidence="1">
    <location>
        <begin position="195"/>
        <end position="204"/>
    </location>
</feature>
<accession>A0A6I9MIS2</accession>
<dbReference type="RefSeq" id="XP_010764372.1">
    <property type="nucleotide sequence ID" value="XM_010766070.1"/>
</dbReference>
<keyword evidence="2" id="KW-1185">Reference proteome</keyword>
<organism evidence="2 3">
    <name type="scientific">Notothenia coriiceps</name>
    <name type="common">black rockcod</name>
    <dbReference type="NCBI Taxonomy" id="8208"/>
    <lineage>
        <taxon>Eukaryota</taxon>
        <taxon>Metazoa</taxon>
        <taxon>Chordata</taxon>
        <taxon>Craniata</taxon>
        <taxon>Vertebrata</taxon>
        <taxon>Euteleostomi</taxon>
        <taxon>Actinopterygii</taxon>
        <taxon>Neopterygii</taxon>
        <taxon>Teleostei</taxon>
        <taxon>Neoteleostei</taxon>
        <taxon>Acanthomorphata</taxon>
        <taxon>Eupercaria</taxon>
        <taxon>Perciformes</taxon>
        <taxon>Notothenioidei</taxon>
        <taxon>Nototheniidae</taxon>
        <taxon>Notothenia</taxon>
    </lineage>
</organism>
<dbReference type="OrthoDB" id="10060000at2759"/>
<evidence type="ECO:0000256" key="1">
    <source>
        <dbReference type="SAM" id="MobiDB-lite"/>
    </source>
</evidence>
<feature type="compositionally biased region" description="Basic and acidic residues" evidence="1">
    <location>
        <begin position="205"/>
        <end position="221"/>
    </location>
</feature>
<sequence>MHQYVPQHAYNPIMLHSLTTTPAQMGSQDNNFNMHLPRARTRRSFAPVTAFHKAAQTPFSSTKRGRCGALHVRIAWKIYYQKQIKEMQQKPNSFHQDLTSEYPASSLPDKESEQPSCFQPKIDSPYKHPSFGNTSDRSEPGKTAGHSNLFNRRYPAEYFQSSPAPYSHTNKREKLEQPLILNRREELDEKEKHGSQQVETTDTSPPRDKYLNPTPEPEHSRSHGRKRQLEGVSSIRCKRVKQEIVDDRSDPSPLSTTHTMPEQHINTHALSGLYPNSSRCHVTRTLVTYPGSDMHPHLTASWDPIGGVHKIMDLYSRQHLLKDYSLNTCRAIKVPPVAMRQRETFGYYAPPLYFPLALMQQQSFYLSSRHMNSHLHHPG</sequence>
<protein>
    <submittedName>
        <fullName evidence="3">Uncharacterized protein</fullName>
    </submittedName>
</protein>
<feature type="region of interest" description="Disordered" evidence="1">
    <location>
        <begin position="90"/>
        <end position="149"/>
    </location>
</feature>
<dbReference type="GeneID" id="104941033"/>
<reference evidence="3" key="1">
    <citation type="submission" date="2025-08" db="UniProtKB">
        <authorList>
            <consortium name="RefSeq"/>
        </authorList>
    </citation>
    <scope>IDENTIFICATION</scope>
    <source>
        <tissue evidence="3">Muscle</tissue>
    </source>
</reference>